<dbReference type="Gene3D" id="1.20.144.10">
    <property type="entry name" value="Phosphatidic acid phosphatase type 2/haloperoxidase"/>
    <property type="match status" value="1"/>
</dbReference>
<evidence type="ECO:0000313" key="4">
    <source>
        <dbReference type="Proteomes" id="UP000712157"/>
    </source>
</evidence>
<feature type="transmembrane region" description="Helical" evidence="1">
    <location>
        <begin position="48"/>
        <end position="72"/>
    </location>
</feature>
<feature type="transmembrane region" description="Helical" evidence="1">
    <location>
        <begin position="159"/>
        <end position="178"/>
    </location>
</feature>
<reference evidence="3" key="1">
    <citation type="submission" date="2021-06" db="EMBL/GenBank/DDBJ databases">
        <title>Description of novel taxa of the family Lachnospiraceae.</title>
        <authorList>
            <person name="Chaplin A.V."/>
            <person name="Sokolova S.R."/>
            <person name="Pikina A.P."/>
            <person name="Korzhanova M."/>
            <person name="Belova V."/>
            <person name="Korostin D."/>
            <person name="Efimov B.A."/>
        </authorList>
    </citation>
    <scope>NUCLEOTIDE SEQUENCE</scope>
    <source>
        <strain evidence="3">ASD5720</strain>
    </source>
</reference>
<dbReference type="Pfam" id="PF01569">
    <property type="entry name" value="PAP2"/>
    <property type="match status" value="1"/>
</dbReference>
<dbReference type="InterPro" id="IPR036938">
    <property type="entry name" value="PAP2/HPO_sf"/>
</dbReference>
<name>A0A949NJ76_9FIRM</name>
<gene>
    <name evidence="3" type="ORF">KTH89_24390</name>
</gene>
<feature type="transmembrane region" description="Helical" evidence="1">
    <location>
        <begin position="184"/>
        <end position="208"/>
    </location>
</feature>
<dbReference type="AlphaFoldDB" id="A0A949NJ76"/>
<protein>
    <submittedName>
        <fullName evidence="3">Phosphatase PAP2 family protein</fullName>
    </submittedName>
</protein>
<comment type="caution">
    <text evidence="3">The sequence shown here is derived from an EMBL/GenBank/DDBJ whole genome shotgun (WGS) entry which is preliminary data.</text>
</comment>
<keyword evidence="4" id="KW-1185">Reference proteome</keyword>
<feature type="domain" description="Phosphatidic acid phosphatase type 2/haloperoxidase" evidence="2">
    <location>
        <begin position="126"/>
        <end position="205"/>
    </location>
</feature>
<feature type="transmembrane region" description="Helical" evidence="1">
    <location>
        <begin position="78"/>
        <end position="99"/>
    </location>
</feature>
<dbReference type="InterPro" id="IPR000326">
    <property type="entry name" value="PAP2/HPO"/>
</dbReference>
<evidence type="ECO:0000259" key="2">
    <source>
        <dbReference type="Pfam" id="PF01569"/>
    </source>
</evidence>
<keyword evidence="1" id="KW-0812">Transmembrane</keyword>
<accession>A0A949NJ76</accession>
<organism evidence="3 4">
    <name type="scientific">Diplocloster agilis</name>
    <dbReference type="NCBI Taxonomy" id="2850323"/>
    <lineage>
        <taxon>Bacteria</taxon>
        <taxon>Bacillati</taxon>
        <taxon>Bacillota</taxon>
        <taxon>Clostridia</taxon>
        <taxon>Lachnospirales</taxon>
        <taxon>Lachnospiraceae</taxon>
        <taxon>Diplocloster</taxon>
    </lineage>
</organism>
<keyword evidence="1" id="KW-1133">Transmembrane helix</keyword>
<dbReference type="RefSeq" id="WP_238723437.1">
    <property type="nucleotide sequence ID" value="NZ_JAHQCW010000075.1"/>
</dbReference>
<keyword evidence="1" id="KW-0472">Membrane</keyword>
<proteinExistence type="predicted"/>
<sequence length="220" mass="26084">MKNLFQKYKHAWVLLYAFLYFPCFIYLEKHITKDFHVIHMPLDDHIPFLEIFIIPYTLWFAYIAGTILYFFFTDVREYYKLTAFLFIGMTIFLIVSALYPNGQLLRPQEFPRENIFTDMVRVLYNSDTPTNILPSIHVYNSIGACIAILRCDALKKHRFIHIGAPVLSILIILSTMYLKQHSVWDVIFGIGMAWVLYYFIYQVDYAAARAKRKSKVKRYS</sequence>
<dbReference type="SUPFAM" id="SSF48317">
    <property type="entry name" value="Acid phosphatase/Vanadium-dependent haloperoxidase"/>
    <property type="match status" value="1"/>
</dbReference>
<dbReference type="Proteomes" id="UP000712157">
    <property type="component" value="Unassembled WGS sequence"/>
</dbReference>
<dbReference type="EMBL" id="JAHQCW010000075">
    <property type="protein sequence ID" value="MBU9739680.1"/>
    <property type="molecule type" value="Genomic_DNA"/>
</dbReference>
<evidence type="ECO:0000313" key="3">
    <source>
        <dbReference type="EMBL" id="MBU9739680.1"/>
    </source>
</evidence>
<feature type="transmembrane region" description="Helical" evidence="1">
    <location>
        <begin position="12"/>
        <end position="27"/>
    </location>
</feature>
<evidence type="ECO:0000256" key="1">
    <source>
        <dbReference type="SAM" id="Phobius"/>
    </source>
</evidence>